<gene>
    <name evidence="2" type="ORF">WJU16_12295</name>
</gene>
<name>A0ABZ2YWN7_9BACT</name>
<protein>
    <submittedName>
        <fullName evidence="2">HEPN domain-containing protein</fullName>
    </submittedName>
</protein>
<dbReference type="SUPFAM" id="SSF81593">
    <property type="entry name" value="Nucleotidyltransferase substrate binding subunit/domain"/>
    <property type="match status" value="1"/>
</dbReference>
<dbReference type="EMBL" id="CP149822">
    <property type="protein sequence ID" value="WZN43803.1"/>
    <property type="molecule type" value="Genomic_DNA"/>
</dbReference>
<accession>A0ABZ2YWN7</accession>
<keyword evidence="3" id="KW-1185">Reference proteome</keyword>
<feature type="domain" description="HEPN" evidence="1">
    <location>
        <begin position="156"/>
        <end position="276"/>
    </location>
</feature>
<evidence type="ECO:0000313" key="2">
    <source>
        <dbReference type="EMBL" id="WZN43803.1"/>
    </source>
</evidence>
<sequence length="303" mass="34661">MKPFAIYHLCREAFSFHQQQFAEVIVKAANPDMIFLLGATLLRKKCESIFNELAPSCQHISDCTLLILLSNLANKELHDWQDKIENHCSNIMPVTTLVLQTSTFTEWLQAGHPFAVAAWQYAPVLYDAGNICREDIPEPRETTNSKDATKQWEDGLSKAKEFLAGAELYRVRKQHKMAAFMLHQSAEQALRTLLKLGTGYHANTHSIDRLLRYGSLVAYQLPQLFPRQTEQEKHLFNLLQKAYIDTRYKEDYKITDEELLTLTEKIRCIHEILSEAGKAIVTAPPPPVPITSERPELQNVLDK</sequence>
<dbReference type="RefSeq" id="WP_341838598.1">
    <property type="nucleotide sequence ID" value="NZ_CP149822.1"/>
</dbReference>
<evidence type="ECO:0000259" key="1">
    <source>
        <dbReference type="PROSITE" id="PS50910"/>
    </source>
</evidence>
<dbReference type="SMART" id="SM00748">
    <property type="entry name" value="HEPN"/>
    <property type="match status" value="1"/>
</dbReference>
<dbReference type="PROSITE" id="PS50910">
    <property type="entry name" value="HEPN"/>
    <property type="match status" value="1"/>
</dbReference>
<evidence type="ECO:0000313" key="3">
    <source>
        <dbReference type="Proteomes" id="UP001485459"/>
    </source>
</evidence>
<proteinExistence type="predicted"/>
<organism evidence="2 3">
    <name type="scientific">Chitinophaga pollutisoli</name>
    <dbReference type="NCBI Taxonomy" id="3133966"/>
    <lineage>
        <taxon>Bacteria</taxon>
        <taxon>Pseudomonadati</taxon>
        <taxon>Bacteroidota</taxon>
        <taxon>Chitinophagia</taxon>
        <taxon>Chitinophagales</taxon>
        <taxon>Chitinophagaceae</taxon>
        <taxon>Chitinophaga</taxon>
    </lineage>
</organism>
<dbReference type="Pfam" id="PF05168">
    <property type="entry name" value="HEPN"/>
    <property type="match status" value="1"/>
</dbReference>
<dbReference type="Gene3D" id="1.20.120.330">
    <property type="entry name" value="Nucleotidyltransferases domain 2"/>
    <property type="match status" value="1"/>
</dbReference>
<dbReference type="InterPro" id="IPR007842">
    <property type="entry name" value="HEPN_dom"/>
</dbReference>
<reference evidence="3" key="1">
    <citation type="submission" date="2024-03" db="EMBL/GenBank/DDBJ databases">
        <title>Chitinophaga horti sp. nov., isolated from garden soil.</title>
        <authorList>
            <person name="Lee D.S."/>
            <person name="Han D.M."/>
            <person name="Baek J.H."/>
            <person name="Choi D.G."/>
            <person name="Jeon J.H."/>
            <person name="Jeon C.O."/>
        </authorList>
    </citation>
    <scope>NUCLEOTIDE SEQUENCE [LARGE SCALE GENOMIC DNA]</scope>
    <source>
        <strain evidence="3">GPA1</strain>
    </source>
</reference>
<dbReference type="Proteomes" id="UP001485459">
    <property type="component" value="Chromosome"/>
</dbReference>